<dbReference type="GO" id="GO:0005524">
    <property type="term" value="F:ATP binding"/>
    <property type="evidence" value="ECO:0007669"/>
    <property type="project" value="UniProtKB-UniRule"/>
</dbReference>
<feature type="domain" description="Toprim" evidence="11">
    <location>
        <begin position="153"/>
        <end position="268"/>
    </location>
</feature>
<dbReference type="InterPro" id="IPR013506">
    <property type="entry name" value="Topo_IIA_bsu_dom2"/>
</dbReference>
<dbReference type="InterPro" id="IPR013760">
    <property type="entry name" value="Topo_IIA-like_dom_sf"/>
</dbReference>
<dbReference type="GO" id="GO:0000819">
    <property type="term" value="P:sister chromatid segregation"/>
    <property type="evidence" value="ECO:0007669"/>
    <property type="project" value="TreeGrafter"/>
</dbReference>
<sequence length="330" mass="37697">MNGERTKLNFRKYCEMFINALHEAAGVEEKPVITWEVGVLEKQNKSGAAVKNVHMRNHFFIFVNCLIENPAFTSQTKEQLTTRSSAFGSKCCLSDTFFKNVLKNTPVISNIIDYANMKADQQWKKKNGSRRSTINNPKLIDANRAGTKDPQECVLILTEGDSARSLAVAGISAIAGRDRFGVFPLRGKLLNVRDASHDQIMKNVEIKNVKKILGLQHKKVYESRKELRYGHLMIMRDQDYDGSHIKGLLINFFETQFPSLLKLPNFLSEFITPIVKVFKGLGTSGERDAKLDFSDLEKDVKEFLVMEEEGRRLIELAFSKKKMDERKKWL</sequence>
<dbReference type="Pfam" id="PF00204">
    <property type="entry name" value="DNA_gyraseB"/>
    <property type="match status" value="1"/>
</dbReference>
<dbReference type="STRING" id="42251.A0A2T6ZZ29"/>
<evidence type="ECO:0000256" key="10">
    <source>
        <dbReference type="RuleBase" id="RU362094"/>
    </source>
</evidence>
<dbReference type="SUPFAM" id="SSF56719">
    <property type="entry name" value="Type II DNA topoisomerase"/>
    <property type="match status" value="1"/>
</dbReference>
<comment type="similarity">
    <text evidence="4 10">Belongs to the type II topoisomerase family.</text>
</comment>
<gene>
    <name evidence="12" type="ORF">B9Z19DRAFT_1123090</name>
</gene>
<dbReference type="Gene3D" id="3.40.50.670">
    <property type="match status" value="2"/>
</dbReference>
<dbReference type="Gene3D" id="3.30.230.10">
    <property type="match status" value="1"/>
</dbReference>
<dbReference type="PRINTS" id="PR01158">
    <property type="entry name" value="TOPISMRASEII"/>
</dbReference>
<dbReference type="Pfam" id="PF16898">
    <property type="entry name" value="TOPRIM_C"/>
    <property type="match status" value="1"/>
</dbReference>
<comment type="subunit">
    <text evidence="10">Homodimer.</text>
</comment>
<keyword evidence="9 10" id="KW-0413">Isomerase</keyword>
<dbReference type="EMBL" id="NESQ01000058">
    <property type="protein sequence ID" value="PUU80747.1"/>
    <property type="molecule type" value="Genomic_DNA"/>
</dbReference>
<evidence type="ECO:0000256" key="5">
    <source>
        <dbReference type="ARBA" id="ARBA00022741"/>
    </source>
</evidence>
<comment type="cofactor">
    <cofactor evidence="2">
        <name>Ca(2+)</name>
        <dbReference type="ChEBI" id="CHEBI:29108"/>
    </cofactor>
</comment>
<keyword evidence="7 10" id="KW-0799">Topoisomerase</keyword>
<dbReference type="InterPro" id="IPR031660">
    <property type="entry name" value="TOPRIM_C"/>
</dbReference>
<dbReference type="GO" id="GO:0003677">
    <property type="term" value="F:DNA binding"/>
    <property type="evidence" value="ECO:0007669"/>
    <property type="project" value="UniProtKB-UniRule"/>
</dbReference>
<dbReference type="Proteomes" id="UP000244722">
    <property type="component" value="Unassembled WGS sequence"/>
</dbReference>
<dbReference type="PROSITE" id="PS50880">
    <property type="entry name" value="TOPRIM"/>
    <property type="match status" value="1"/>
</dbReference>
<name>A0A2T6ZZ29_TUBBO</name>
<comment type="catalytic activity">
    <reaction evidence="1 10">
        <text>ATP-dependent breakage, passage and rejoining of double-stranded DNA.</text>
        <dbReference type="EC" id="5.6.2.2"/>
    </reaction>
</comment>
<dbReference type="PANTHER" id="PTHR10169">
    <property type="entry name" value="DNA TOPOISOMERASE/GYRASE"/>
    <property type="match status" value="1"/>
</dbReference>
<dbReference type="PROSITE" id="PS00177">
    <property type="entry name" value="TOPOISOMERASE_II"/>
    <property type="match status" value="1"/>
</dbReference>
<dbReference type="AlphaFoldDB" id="A0A2T6ZZ29"/>
<evidence type="ECO:0000256" key="8">
    <source>
        <dbReference type="ARBA" id="ARBA00023125"/>
    </source>
</evidence>
<comment type="function">
    <text evidence="10">Control of topological states of DNA by transient breakage and subsequent rejoining of DNA strands. Topoisomerase II makes double-strand breaks.</text>
</comment>
<dbReference type="InterPro" id="IPR050634">
    <property type="entry name" value="DNA_Topoisomerase_II"/>
</dbReference>
<evidence type="ECO:0000256" key="9">
    <source>
        <dbReference type="ARBA" id="ARBA00023235"/>
    </source>
</evidence>
<proteinExistence type="inferred from homology"/>
<dbReference type="GO" id="GO:0005634">
    <property type="term" value="C:nucleus"/>
    <property type="evidence" value="ECO:0007669"/>
    <property type="project" value="TreeGrafter"/>
</dbReference>
<evidence type="ECO:0000256" key="4">
    <source>
        <dbReference type="ARBA" id="ARBA00011080"/>
    </source>
</evidence>
<evidence type="ECO:0000256" key="2">
    <source>
        <dbReference type="ARBA" id="ARBA00001913"/>
    </source>
</evidence>
<dbReference type="InterPro" id="IPR001154">
    <property type="entry name" value="TopoII_euk"/>
</dbReference>
<dbReference type="GO" id="GO:0000712">
    <property type="term" value="P:resolution of meiotic recombination intermediates"/>
    <property type="evidence" value="ECO:0007669"/>
    <property type="project" value="TreeGrafter"/>
</dbReference>
<dbReference type="InterPro" id="IPR006171">
    <property type="entry name" value="TOPRIM_dom"/>
</dbReference>
<dbReference type="PANTHER" id="PTHR10169:SF38">
    <property type="entry name" value="DNA TOPOISOMERASE 2"/>
    <property type="match status" value="1"/>
</dbReference>
<keyword evidence="13" id="KW-1185">Reference proteome</keyword>
<dbReference type="CDD" id="cd03365">
    <property type="entry name" value="TOPRIM_TopoIIA"/>
    <property type="match status" value="1"/>
</dbReference>
<evidence type="ECO:0000313" key="13">
    <source>
        <dbReference type="Proteomes" id="UP000244722"/>
    </source>
</evidence>
<keyword evidence="8 10" id="KW-0238">DNA-binding</keyword>
<comment type="caution">
    <text evidence="12">The sequence shown here is derived from an EMBL/GenBank/DDBJ whole genome shotgun (WGS) entry which is preliminary data.</text>
</comment>
<dbReference type="InterPro" id="IPR013759">
    <property type="entry name" value="Topo_IIA_B_C"/>
</dbReference>
<keyword evidence="5 10" id="KW-0547">Nucleotide-binding</keyword>
<dbReference type="InterPro" id="IPR034157">
    <property type="entry name" value="TOPRIM_TopoII"/>
</dbReference>
<dbReference type="InterPro" id="IPR014721">
    <property type="entry name" value="Ribsml_uS5_D2-typ_fold_subgr"/>
</dbReference>
<dbReference type="PRINTS" id="PR00418">
    <property type="entry name" value="TPI2FAMILY"/>
</dbReference>
<dbReference type="OrthoDB" id="276498at2759"/>
<evidence type="ECO:0000256" key="7">
    <source>
        <dbReference type="ARBA" id="ARBA00023029"/>
    </source>
</evidence>
<evidence type="ECO:0000313" key="12">
    <source>
        <dbReference type="EMBL" id="PUU80747.1"/>
    </source>
</evidence>
<comment type="cofactor">
    <cofactor evidence="3">
        <name>Mg(2+)</name>
        <dbReference type="ChEBI" id="CHEBI:18420"/>
    </cofactor>
</comment>
<evidence type="ECO:0000256" key="3">
    <source>
        <dbReference type="ARBA" id="ARBA00001946"/>
    </source>
</evidence>
<organism evidence="12 13">
    <name type="scientific">Tuber borchii</name>
    <name type="common">White truffle</name>
    <dbReference type="NCBI Taxonomy" id="42251"/>
    <lineage>
        <taxon>Eukaryota</taxon>
        <taxon>Fungi</taxon>
        <taxon>Dikarya</taxon>
        <taxon>Ascomycota</taxon>
        <taxon>Pezizomycotina</taxon>
        <taxon>Pezizomycetes</taxon>
        <taxon>Pezizales</taxon>
        <taxon>Tuberaceae</taxon>
        <taxon>Tuber</taxon>
    </lineage>
</organism>
<protein>
    <recommendedName>
        <fullName evidence="10">DNA topoisomerase 2</fullName>
        <ecNumber evidence="10">5.6.2.2</ecNumber>
    </recommendedName>
</protein>
<accession>A0A2T6ZZ29</accession>
<reference evidence="12 13" key="1">
    <citation type="submission" date="2017-04" db="EMBL/GenBank/DDBJ databases">
        <title>Draft genome sequence of Tuber borchii Vittad., a whitish edible truffle.</title>
        <authorList>
            <consortium name="DOE Joint Genome Institute"/>
            <person name="Murat C."/>
            <person name="Kuo A."/>
            <person name="Barry K.W."/>
            <person name="Clum A."/>
            <person name="Dockter R.B."/>
            <person name="Fauchery L."/>
            <person name="Iotti M."/>
            <person name="Kohler A."/>
            <person name="Labutti K."/>
            <person name="Lindquist E.A."/>
            <person name="Lipzen A."/>
            <person name="Ohm R.A."/>
            <person name="Wang M."/>
            <person name="Grigoriev I.V."/>
            <person name="Zambonelli A."/>
            <person name="Martin F.M."/>
        </authorList>
    </citation>
    <scope>NUCLEOTIDE SEQUENCE [LARGE SCALE GENOMIC DNA]</scope>
    <source>
        <strain evidence="12 13">Tbo3840</strain>
    </source>
</reference>
<dbReference type="SMART" id="SM00433">
    <property type="entry name" value="TOP2c"/>
    <property type="match status" value="1"/>
</dbReference>
<dbReference type="SUPFAM" id="SSF54211">
    <property type="entry name" value="Ribosomal protein S5 domain 2-like"/>
    <property type="match status" value="1"/>
</dbReference>
<evidence type="ECO:0000256" key="6">
    <source>
        <dbReference type="ARBA" id="ARBA00022840"/>
    </source>
</evidence>
<dbReference type="GO" id="GO:0003918">
    <property type="term" value="F:DNA topoisomerase type II (double strand cut, ATP-hydrolyzing) activity"/>
    <property type="evidence" value="ECO:0007669"/>
    <property type="project" value="UniProtKB-UniRule"/>
</dbReference>
<dbReference type="InterPro" id="IPR020568">
    <property type="entry name" value="Ribosomal_Su5_D2-typ_SF"/>
</dbReference>
<dbReference type="InterPro" id="IPR001241">
    <property type="entry name" value="Topo_IIA"/>
</dbReference>
<dbReference type="InterPro" id="IPR018522">
    <property type="entry name" value="TopoIIA_CS"/>
</dbReference>
<dbReference type="FunFam" id="3.40.50.670:FF:000001">
    <property type="entry name" value="DNA topoisomerase 2"/>
    <property type="match status" value="1"/>
</dbReference>
<dbReference type="Pfam" id="PF01751">
    <property type="entry name" value="Toprim"/>
    <property type="match status" value="1"/>
</dbReference>
<dbReference type="GO" id="GO:0006265">
    <property type="term" value="P:DNA topological change"/>
    <property type="evidence" value="ECO:0007669"/>
    <property type="project" value="UniProtKB-UniRule"/>
</dbReference>
<evidence type="ECO:0000256" key="1">
    <source>
        <dbReference type="ARBA" id="ARBA00000185"/>
    </source>
</evidence>
<keyword evidence="6 10" id="KW-0067">ATP-binding</keyword>
<dbReference type="EC" id="5.6.2.2" evidence="10"/>
<evidence type="ECO:0000259" key="11">
    <source>
        <dbReference type="PROSITE" id="PS50880"/>
    </source>
</evidence>